<comment type="caution">
    <text evidence="2">The sequence shown here is derived from an EMBL/GenBank/DDBJ whole genome shotgun (WGS) entry which is preliminary data.</text>
</comment>
<accession>A0A4Y2GBA1</accession>
<dbReference type="AlphaFoldDB" id="A0A4Y2GBA1"/>
<keyword evidence="3" id="KW-1185">Reference proteome</keyword>
<evidence type="ECO:0000256" key="1">
    <source>
        <dbReference type="SAM" id="MobiDB-lite"/>
    </source>
</evidence>
<gene>
    <name evidence="2" type="ORF">AVEN_210094_1</name>
</gene>
<proteinExistence type="predicted"/>
<evidence type="ECO:0000313" key="3">
    <source>
        <dbReference type="Proteomes" id="UP000499080"/>
    </source>
</evidence>
<reference evidence="2 3" key="1">
    <citation type="journal article" date="2019" name="Sci. Rep.">
        <title>Orb-weaving spider Araneus ventricosus genome elucidates the spidroin gene catalogue.</title>
        <authorList>
            <person name="Kono N."/>
            <person name="Nakamura H."/>
            <person name="Ohtoshi R."/>
            <person name="Moran D.A.P."/>
            <person name="Shinohara A."/>
            <person name="Yoshida Y."/>
            <person name="Fujiwara M."/>
            <person name="Mori M."/>
            <person name="Tomita M."/>
            <person name="Arakawa K."/>
        </authorList>
    </citation>
    <scope>NUCLEOTIDE SEQUENCE [LARGE SCALE GENOMIC DNA]</scope>
</reference>
<protein>
    <submittedName>
        <fullName evidence="2">Uncharacterized protein</fullName>
    </submittedName>
</protein>
<feature type="region of interest" description="Disordered" evidence="1">
    <location>
        <begin position="1"/>
        <end position="42"/>
    </location>
</feature>
<dbReference type="Proteomes" id="UP000499080">
    <property type="component" value="Unassembled WGS sequence"/>
</dbReference>
<sequence length="316" mass="35807">MSRPLFVIGAKKARNPRPQNKDERVSPHSLQPTTCPDGPEVANDRRARASTVHLRAPLMPKKEERAAACHLQMEIKREAVQFRFAGQSGAEYRLSRASHFGQVARGRHAPSVEKRGERGLTIFLRFLVSKMPWSPEAVRETHMPLCLRRPAMFGSCCFNLDGFGQMARYEGCRWGLRSRRAARGILANCAVMRAPGKGSSHRRFLKSCAEYPDDMQMSSGLFIAVCPVHELPLRFLLAVLLDLEEDVDRCIEHEDHQAKPFISVHELPLRFLLEVLLDLEEDVDRCTEHDGDEEHDGHQGEQIGQEDQVGLKHFSL</sequence>
<organism evidence="2 3">
    <name type="scientific">Araneus ventricosus</name>
    <name type="common">Orbweaver spider</name>
    <name type="synonym">Epeira ventricosa</name>
    <dbReference type="NCBI Taxonomy" id="182803"/>
    <lineage>
        <taxon>Eukaryota</taxon>
        <taxon>Metazoa</taxon>
        <taxon>Ecdysozoa</taxon>
        <taxon>Arthropoda</taxon>
        <taxon>Chelicerata</taxon>
        <taxon>Arachnida</taxon>
        <taxon>Araneae</taxon>
        <taxon>Araneomorphae</taxon>
        <taxon>Entelegynae</taxon>
        <taxon>Araneoidea</taxon>
        <taxon>Araneidae</taxon>
        <taxon>Araneus</taxon>
    </lineage>
</organism>
<name>A0A4Y2GBA1_ARAVE</name>
<dbReference type="EMBL" id="BGPR01001280">
    <property type="protein sequence ID" value="GBM49985.1"/>
    <property type="molecule type" value="Genomic_DNA"/>
</dbReference>
<evidence type="ECO:0000313" key="2">
    <source>
        <dbReference type="EMBL" id="GBM49985.1"/>
    </source>
</evidence>